<evidence type="ECO:0000313" key="5">
    <source>
        <dbReference type="EMBL" id="MFC4624014.1"/>
    </source>
</evidence>
<dbReference type="PROSITE" id="PS50932">
    <property type="entry name" value="HTH_LACI_2"/>
    <property type="match status" value="1"/>
</dbReference>
<dbReference type="PANTHER" id="PTHR30146:SF138">
    <property type="entry name" value="TRANSCRIPTIONAL REGULATORY PROTEIN"/>
    <property type="match status" value="1"/>
</dbReference>
<comment type="caution">
    <text evidence="5">The sequence shown here is derived from an EMBL/GenBank/DDBJ whole genome shotgun (WGS) entry which is preliminary data.</text>
</comment>
<proteinExistence type="predicted"/>
<feature type="domain" description="HTH lacI-type" evidence="4">
    <location>
        <begin position="16"/>
        <end position="70"/>
    </location>
</feature>
<dbReference type="SMART" id="SM00354">
    <property type="entry name" value="HTH_LACI"/>
    <property type="match status" value="1"/>
</dbReference>
<dbReference type="PANTHER" id="PTHR30146">
    <property type="entry name" value="LACI-RELATED TRANSCRIPTIONAL REPRESSOR"/>
    <property type="match status" value="1"/>
</dbReference>
<dbReference type="Gene3D" id="3.40.50.2300">
    <property type="match status" value="2"/>
</dbReference>
<keyword evidence="3" id="KW-0804">Transcription</keyword>
<evidence type="ECO:0000256" key="2">
    <source>
        <dbReference type="ARBA" id="ARBA00023125"/>
    </source>
</evidence>
<gene>
    <name evidence="5" type="ORF">ACFO1V_02020</name>
</gene>
<evidence type="ECO:0000256" key="3">
    <source>
        <dbReference type="ARBA" id="ARBA00023163"/>
    </source>
</evidence>
<dbReference type="Pfam" id="PF13377">
    <property type="entry name" value="Peripla_BP_3"/>
    <property type="match status" value="1"/>
</dbReference>
<dbReference type="InterPro" id="IPR010982">
    <property type="entry name" value="Lambda_DNA-bd_dom_sf"/>
</dbReference>
<dbReference type="Proteomes" id="UP001596042">
    <property type="component" value="Unassembled WGS sequence"/>
</dbReference>
<evidence type="ECO:0000256" key="1">
    <source>
        <dbReference type="ARBA" id="ARBA00023015"/>
    </source>
</evidence>
<keyword evidence="1" id="KW-0805">Transcription regulation</keyword>
<name>A0ABV9H0P0_9HYPH</name>
<evidence type="ECO:0000313" key="6">
    <source>
        <dbReference type="Proteomes" id="UP001596042"/>
    </source>
</evidence>
<dbReference type="Gene3D" id="1.10.260.40">
    <property type="entry name" value="lambda repressor-like DNA-binding domains"/>
    <property type="match status" value="1"/>
</dbReference>
<reference evidence="6" key="1">
    <citation type="journal article" date="2019" name="Int. J. Syst. Evol. Microbiol.">
        <title>The Global Catalogue of Microorganisms (GCM) 10K type strain sequencing project: providing services to taxonomists for standard genome sequencing and annotation.</title>
        <authorList>
            <consortium name="The Broad Institute Genomics Platform"/>
            <consortium name="The Broad Institute Genome Sequencing Center for Infectious Disease"/>
            <person name="Wu L."/>
            <person name="Ma J."/>
        </authorList>
    </citation>
    <scope>NUCLEOTIDE SEQUENCE [LARGE SCALE GENOMIC DNA]</scope>
    <source>
        <strain evidence="6">CGMCC 1.15731</strain>
    </source>
</reference>
<dbReference type="InterPro" id="IPR046335">
    <property type="entry name" value="LacI/GalR-like_sensor"/>
</dbReference>
<dbReference type="RefSeq" id="WP_374831519.1">
    <property type="nucleotide sequence ID" value="NZ_JBHEEZ010000009.1"/>
</dbReference>
<dbReference type="EMBL" id="JBHSEL010000023">
    <property type="protein sequence ID" value="MFC4624014.1"/>
    <property type="molecule type" value="Genomic_DNA"/>
</dbReference>
<keyword evidence="2" id="KW-0238">DNA-binding</keyword>
<sequence>MARGKGSDPNNSSHRLTAQDVARHAGVSIGTVSRVINNVPGVTPAVAQKVNAAIAELGWVPNVAAQNMRTSSSRMIGFIFSDIRNALYAQMTKGAEEVLAPRGYLLVTASSDGNPERELALIDLFKRRRADGMILTIEQENNVSTVAAIGNLSMPYVMLEREVSLGSTSVGADHYRGTKQAAEYLIRQGHQRIGIITGGQGTRVARDRVRGLEDAMNAAGLEIDRNLMRLESFSAEYAYRQTQELMGLANPPTALLSMGVRLLPGVLEALQIMGKSYPEDVSLICSNDSDIARIMMPKITAVRYDAMALGRVAAESLLDQVEGRTTSGTPPRIEIPTELVLRDSCRPLL</sequence>
<keyword evidence="6" id="KW-1185">Reference proteome</keyword>
<dbReference type="CDD" id="cd06281">
    <property type="entry name" value="PBP1_LacI-like"/>
    <property type="match status" value="1"/>
</dbReference>
<protein>
    <submittedName>
        <fullName evidence="5">Substrate-binding domain-containing protein</fullName>
    </submittedName>
</protein>
<dbReference type="InterPro" id="IPR028082">
    <property type="entry name" value="Peripla_BP_I"/>
</dbReference>
<dbReference type="Pfam" id="PF00356">
    <property type="entry name" value="LacI"/>
    <property type="match status" value="1"/>
</dbReference>
<dbReference type="CDD" id="cd01392">
    <property type="entry name" value="HTH_LacI"/>
    <property type="match status" value="1"/>
</dbReference>
<dbReference type="PRINTS" id="PR00036">
    <property type="entry name" value="HTHLACI"/>
</dbReference>
<dbReference type="SUPFAM" id="SSF53822">
    <property type="entry name" value="Periplasmic binding protein-like I"/>
    <property type="match status" value="1"/>
</dbReference>
<dbReference type="InterPro" id="IPR000843">
    <property type="entry name" value="HTH_LacI"/>
</dbReference>
<organism evidence="5 6">
    <name type="scientific">Daeguia caeni</name>
    <dbReference type="NCBI Taxonomy" id="439612"/>
    <lineage>
        <taxon>Bacteria</taxon>
        <taxon>Pseudomonadati</taxon>
        <taxon>Pseudomonadota</taxon>
        <taxon>Alphaproteobacteria</taxon>
        <taxon>Hyphomicrobiales</taxon>
        <taxon>Brucellaceae</taxon>
        <taxon>Daeguia</taxon>
    </lineage>
</organism>
<evidence type="ECO:0000259" key="4">
    <source>
        <dbReference type="PROSITE" id="PS50932"/>
    </source>
</evidence>
<accession>A0ABV9H0P0</accession>
<dbReference type="SUPFAM" id="SSF47413">
    <property type="entry name" value="lambda repressor-like DNA-binding domains"/>
    <property type="match status" value="1"/>
</dbReference>